<name>A0A1H7I614_9NOCA</name>
<feature type="chain" id="PRO_5039377079" evidence="1">
    <location>
        <begin position="32"/>
        <end position="453"/>
    </location>
</feature>
<reference evidence="4" key="1">
    <citation type="submission" date="2016-10" db="EMBL/GenBank/DDBJ databases">
        <authorList>
            <person name="Varghese N."/>
            <person name="Submissions S."/>
        </authorList>
    </citation>
    <scope>NUCLEOTIDE SEQUENCE [LARGE SCALE GENOMIC DNA]</scope>
    <source>
        <strain evidence="4">DSM 44675</strain>
    </source>
</reference>
<accession>A0A1H7I614</accession>
<evidence type="ECO:0000256" key="1">
    <source>
        <dbReference type="SAM" id="SignalP"/>
    </source>
</evidence>
<dbReference type="InterPro" id="IPR053140">
    <property type="entry name" value="GDSL_Rv0518-like"/>
</dbReference>
<keyword evidence="1" id="KW-0732">Signal</keyword>
<sequence>MTKGFKYRTVSVTCAVLTAATSLFASAVANAGVPDCGDDHWVSNWSASPTNAIGGLEAVAAGVAVSPAGTGLTSNQTHRVVVTPHRGGERVRIHLSNRFGSEPVTFTRVTIARQKDGAAVEPESVRQVLFNGGSESTTAAPGSEVVTDPVPIAFSAFEPLAVSIYVDRAPTDVTGHDLGNATSYLTAPGLGDHSMDTGADAFARTITRVSFVSRMDVVAPTDVTTVVAFGDSITDGHVGNDPLGAPKTVGVVDQNVRYPDFLQRRLDEAGGRAVVTNAGIGGNRLTRDTPSEFPKFGLSGVSRAQADVINQAGVSDVIVLMGINDIGTPIGVTYEEVVAGYTNVIDQFHGAGLSVHLGTLLPASNSVTHGALSIPPAEPVRARINSWIRSQRLSDSVIDFDAALRDPDNHSILDRRYASTDNLHPNPGGYKAMAAAVDIAKLAGDRCTAEAGQ</sequence>
<evidence type="ECO:0000313" key="3">
    <source>
        <dbReference type="EMBL" id="SEK57794.1"/>
    </source>
</evidence>
<dbReference type="SUPFAM" id="SSF52266">
    <property type="entry name" value="SGNH hydrolase"/>
    <property type="match status" value="1"/>
</dbReference>
<gene>
    <name evidence="3" type="ORF">SAMN05444583_102332</name>
</gene>
<dbReference type="Pfam" id="PF13472">
    <property type="entry name" value="Lipase_GDSL_2"/>
    <property type="match status" value="1"/>
</dbReference>
<feature type="signal peptide" evidence="1">
    <location>
        <begin position="1"/>
        <end position="31"/>
    </location>
</feature>
<dbReference type="EMBL" id="FOAW01000002">
    <property type="protein sequence ID" value="SEK57794.1"/>
    <property type="molecule type" value="Genomic_DNA"/>
</dbReference>
<dbReference type="RefSeq" id="WP_083576646.1">
    <property type="nucleotide sequence ID" value="NZ_FOAW01000002.1"/>
</dbReference>
<evidence type="ECO:0000313" key="4">
    <source>
        <dbReference type="Proteomes" id="UP000198677"/>
    </source>
</evidence>
<dbReference type="Proteomes" id="UP000198677">
    <property type="component" value="Unassembled WGS sequence"/>
</dbReference>
<dbReference type="AlphaFoldDB" id="A0A1H7I614"/>
<organism evidence="3 4">
    <name type="scientific">Rhodococcus maanshanensis</name>
    <dbReference type="NCBI Taxonomy" id="183556"/>
    <lineage>
        <taxon>Bacteria</taxon>
        <taxon>Bacillati</taxon>
        <taxon>Actinomycetota</taxon>
        <taxon>Actinomycetes</taxon>
        <taxon>Mycobacteriales</taxon>
        <taxon>Nocardiaceae</taxon>
        <taxon>Rhodococcus</taxon>
    </lineage>
</organism>
<dbReference type="PANTHER" id="PTHR43784">
    <property type="entry name" value="GDSL-LIKE LIPASE/ACYLHYDROLASE, PUTATIVE (AFU_ORTHOLOGUE AFUA_2G00820)-RELATED"/>
    <property type="match status" value="1"/>
</dbReference>
<protein>
    <submittedName>
        <fullName evidence="3">Lysophospholipase L1</fullName>
    </submittedName>
</protein>
<dbReference type="InterPro" id="IPR013830">
    <property type="entry name" value="SGNH_hydro"/>
</dbReference>
<keyword evidence="4" id="KW-1185">Reference proteome</keyword>
<dbReference type="Gene3D" id="3.40.50.1110">
    <property type="entry name" value="SGNH hydrolase"/>
    <property type="match status" value="1"/>
</dbReference>
<dbReference type="PANTHER" id="PTHR43784:SF2">
    <property type="entry name" value="GDSL-LIKE LIPASE_ACYLHYDROLASE, PUTATIVE (AFU_ORTHOLOGUE AFUA_2G00820)-RELATED"/>
    <property type="match status" value="1"/>
</dbReference>
<dbReference type="InterPro" id="IPR036514">
    <property type="entry name" value="SGNH_hydro_sf"/>
</dbReference>
<feature type="domain" description="SGNH hydrolase-type esterase" evidence="2">
    <location>
        <begin position="228"/>
        <end position="432"/>
    </location>
</feature>
<proteinExistence type="predicted"/>
<evidence type="ECO:0000259" key="2">
    <source>
        <dbReference type="Pfam" id="PF13472"/>
    </source>
</evidence>